<gene>
    <name evidence="1" type="ORF">I4F81_002237</name>
</gene>
<protein>
    <submittedName>
        <fullName evidence="1">Uncharacterized protein</fullName>
    </submittedName>
</protein>
<keyword evidence="2" id="KW-1185">Reference proteome</keyword>
<comment type="caution">
    <text evidence="1">The sequence shown here is derived from an EMBL/GenBank/DDBJ whole genome shotgun (WGS) entry which is preliminary data.</text>
</comment>
<sequence length="291" mass="30907">MPPSQAVGVWGYGSRPRHLRRRGRRCRWRRRGWCRSRWVHLGTVTVAALPAAMVIADGGATLCTGAPPAGAPPTPAATAFGRSHPDEGPVPDLVRRVERPCRPTTSGRRGSSSGGGGSRRRVYPRVVKRGRPCGGRRVRAEGNAARHSYDDAEGNRGRHAGGARQLVGTPRRGVGRGGTTTRLAFRGKRVGVRCCGNRQCHSGQSHCVAGRHGDGRKGRSDGGSDWVVAGGGRKKGTVGPLARRQRHRGSRVPGSDATKIVAELDCESVGTSAAPRAGSPSRELLLRPCRT</sequence>
<dbReference type="EMBL" id="CM020618">
    <property type="protein sequence ID" value="KAK1859643.1"/>
    <property type="molecule type" value="Genomic_DNA"/>
</dbReference>
<reference evidence="1" key="1">
    <citation type="submission" date="2019-11" db="EMBL/GenBank/DDBJ databases">
        <title>Nori genome reveals adaptations in red seaweeds to the harsh intertidal environment.</title>
        <authorList>
            <person name="Wang D."/>
            <person name="Mao Y."/>
        </authorList>
    </citation>
    <scope>NUCLEOTIDE SEQUENCE</scope>
    <source>
        <tissue evidence="1">Gametophyte</tissue>
    </source>
</reference>
<evidence type="ECO:0000313" key="2">
    <source>
        <dbReference type="Proteomes" id="UP000798662"/>
    </source>
</evidence>
<accession>A0ACC3BP00</accession>
<proteinExistence type="predicted"/>
<organism evidence="1 2">
    <name type="scientific">Pyropia yezoensis</name>
    <name type="common">Susabi-nori</name>
    <name type="synonym">Porphyra yezoensis</name>
    <dbReference type="NCBI Taxonomy" id="2788"/>
    <lineage>
        <taxon>Eukaryota</taxon>
        <taxon>Rhodophyta</taxon>
        <taxon>Bangiophyceae</taxon>
        <taxon>Bangiales</taxon>
        <taxon>Bangiaceae</taxon>
        <taxon>Pyropia</taxon>
    </lineage>
</organism>
<dbReference type="Proteomes" id="UP000798662">
    <property type="component" value="Chromosome 1"/>
</dbReference>
<name>A0ACC3BP00_PYRYE</name>
<evidence type="ECO:0000313" key="1">
    <source>
        <dbReference type="EMBL" id="KAK1859643.1"/>
    </source>
</evidence>